<evidence type="ECO:0000313" key="3">
    <source>
        <dbReference type="Proteomes" id="UP000054058"/>
    </source>
</evidence>
<dbReference type="STRING" id="1122207.MUS1_10805"/>
<dbReference type="InterPro" id="IPR000182">
    <property type="entry name" value="GNAT_dom"/>
</dbReference>
<dbReference type="PROSITE" id="PS51186">
    <property type="entry name" value="GNAT"/>
    <property type="match status" value="1"/>
</dbReference>
<dbReference type="Pfam" id="PF13673">
    <property type="entry name" value="Acetyltransf_10"/>
    <property type="match status" value="1"/>
</dbReference>
<organism evidence="2 3">
    <name type="scientific">Marinomonas ushuaiensis DSM 15871</name>
    <dbReference type="NCBI Taxonomy" id="1122207"/>
    <lineage>
        <taxon>Bacteria</taxon>
        <taxon>Pseudomonadati</taxon>
        <taxon>Pseudomonadota</taxon>
        <taxon>Gammaproteobacteria</taxon>
        <taxon>Oceanospirillales</taxon>
        <taxon>Oceanospirillaceae</taxon>
        <taxon>Marinomonas</taxon>
    </lineage>
</organism>
<dbReference type="EMBL" id="JAMB01000004">
    <property type="protein sequence ID" value="ETX11287.1"/>
    <property type="molecule type" value="Genomic_DNA"/>
</dbReference>
<protein>
    <submittedName>
        <fullName evidence="2">GCN5 family N-acetyltransferase</fullName>
    </submittedName>
</protein>
<dbReference type="RefSeq" id="WP_036160281.1">
    <property type="nucleotide sequence ID" value="NZ_JAMB01000004.1"/>
</dbReference>
<dbReference type="GO" id="GO:0016747">
    <property type="term" value="F:acyltransferase activity, transferring groups other than amino-acyl groups"/>
    <property type="evidence" value="ECO:0007669"/>
    <property type="project" value="InterPro"/>
</dbReference>
<dbReference type="Gene3D" id="3.40.630.30">
    <property type="match status" value="1"/>
</dbReference>
<comment type="caution">
    <text evidence="2">The sequence shown here is derived from an EMBL/GenBank/DDBJ whole genome shotgun (WGS) entry which is preliminary data.</text>
</comment>
<feature type="domain" description="N-acetyltransferase" evidence="1">
    <location>
        <begin position="7"/>
        <end position="152"/>
    </location>
</feature>
<dbReference type="eggNOG" id="COG2153">
    <property type="taxonomic scope" value="Bacteria"/>
</dbReference>
<gene>
    <name evidence="2" type="ORF">MUS1_10805</name>
</gene>
<name>X7E5Q2_9GAMM</name>
<evidence type="ECO:0000259" key="1">
    <source>
        <dbReference type="PROSITE" id="PS51186"/>
    </source>
</evidence>
<sequence length="152" mass="17251">MISWHCLLFNELAVRTLYDLIKARVDVFVVEQNCPYPELDDVDTLPDTKHLFAMDNDQPAAYVRVIAPNVSYPNHSSIGRVLVVADYRKDKLGHALIKQAIQAALTSWPNTPIKIGAQSHLENFYQSHGFKKTSEPYMEDGIEHITMVLTPK</sequence>
<keyword evidence="3" id="KW-1185">Reference proteome</keyword>
<dbReference type="Proteomes" id="UP000054058">
    <property type="component" value="Unassembled WGS sequence"/>
</dbReference>
<dbReference type="PATRIC" id="fig|1122207.3.peg.1291"/>
<evidence type="ECO:0000313" key="2">
    <source>
        <dbReference type="EMBL" id="ETX11287.1"/>
    </source>
</evidence>
<dbReference type="OrthoDB" id="9796171at2"/>
<proteinExistence type="predicted"/>
<keyword evidence="2" id="KW-0808">Transferase</keyword>
<accession>X7E5Q2</accession>
<reference evidence="2 3" key="1">
    <citation type="submission" date="2014-01" db="EMBL/GenBank/DDBJ databases">
        <title>Marinomonas ushuaiensis DSM 15871 Genome Sequencing.</title>
        <authorList>
            <person name="Lai Q."/>
            <person name="Shao Z.S."/>
        </authorList>
    </citation>
    <scope>NUCLEOTIDE SEQUENCE [LARGE SCALE GENOMIC DNA]</scope>
    <source>
        <strain evidence="2 3">DSM 15871</strain>
    </source>
</reference>
<dbReference type="AlphaFoldDB" id="X7E5Q2"/>
<dbReference type="SUPFAM" id="SSF55729">
    <property type="entry name" value="Acyl-CoA N-acyltransferases (Nat)"/>
    <property type="match status" value="1"/>
</dbReference>
<dbReference type="CDD" id="cd04301">
    <property type="entry name" value="NAT_SF"/>
    <property type="match status" value="1"/>
</dbReference>
<dbReference type="InterPro" id="IPR016181">
    <property type="entry name" value="Acyl_CoA_acyltransferase"/>
</dbReference>